<sequence>MPRWYRWMTICIWIAAVTIVSAVAIQKPEFLRKKSLSTPVDPKRRVQVAMGALKEGTSRRTYHPAQGRFSKNNPPVFTGAGFSMRRR</sequence>
<keyword evidence="3" id="KW-1185">Reference proteome</keyword>
<dbReference type="RefSeq" id="WP_194536065.1">
    <property type="nucleotide sequence ID" value="NZ_JACEFB010000001.1"/>
</dbReference>
<evidence type="ECO:0000256" key="1">
    <source>
        <dbReference type="SAM" id="MobiDB-lite"/>
    </source>
</evidence>
<dbReference type="Proteomes" id="UP000542342">
    <property type="component" value="Unassembled WGS sequence"/>
</dbReference>
<dbReference type="AlphaFoldDB" id="A0A7V8VAY4"/>
<evidence type="ECO:0000313" key="2">
    <source>
        <dbReference type="EMBL" id="MBA2224626.1"/>
    </source>
</evidence>
<organism evidence="2 3">
    <name type="scientific">Thermogemmata fonticola</name>
    <dbReference type="NCBI Taxonomy" id="2755323"/>
    <lineage>
        <taxon>Bacteria</taxon>
        <taxon>Pseudomonadati</taxon>
        <taxon>Planctomycetota</taxon>
        <taxon>Planctomycetia</taxon>
        <taxon>Gemmatales</taxon>
        <taxon>Gemmataceae</taxon>
        <taxon>Thermogemmata</taxon>
    </lineage>
</organism>
<evidence type="ECO:0000313" key="3">
    <source>
        <dbReference type="Proteomes" id="UP000542342"/>
    </source>
</evidence>
<proteinExistence type="predicted"/>
<reference evidence="2 3" key="1">
    <citation type="submission" date="2020-07" db="EMBL/GenBank/DDBJ databases">
        <title>Thermogemmata thermophila gen. nov., sp. nov., a novel moderate thermophilic planctomycete from a Kamchatka hot spring.</title>
        <authorList>
            <person name="Elcheninov A.G."/>
            <person name="Podosokorskaya O.A."/>
            <person name="Kovaleva O.L."/>
            <person name="Novikov A."/>
            <person name="Bonch-Osmolovskaya E.A."/>
            <person name="Toshchakov S.V."/>
            <person name="Kublanov I.V."/>
        </authorList>
    </citation>
    <scope>NUCLEOTIDE SEQUENCE [LARGE SCALE GENOMIC DNA]</scope>
    <source>
        <strain evidence="2 3">2918</strain>
    </source>
</reference>
<feature type="region of interest" description="Disordered" evidence="1">
    <location>
        <begin position="61"/>
        <end position="87"/>
    </location>
</feature>
<dbReference type="EMBL" id="JACEFB010000001">
    <property type="protein sequence ID" value="MBA2224626.1"/>
    <property type="molecule type" value="Genomic_DNA"/>
</dbReference>
<accession>A0A7V8VAY4</accession>
<name>A0A7V8VAY4_9BACT</name>
<comment type="caution">
    <text evidence="2">The sequence shown here is derived from an EMBL/GenBank/DDBJ whole genome shotgun (WGS) entry which is preliminary data.</text>
</comment>
<gene>
    <name evidence="2" type="ORF">H0921_00445</name>
</gene>
<protein>
    <submittedName>
        <fullName evidence="2">Uncharacterized protein</fullName>
    </submittedName>
</protein>